<dbReference type="GO" id="GO:0004315">
    <property type="term" value="F:3-oxoacyl-[acyl-carrier-protein] synthase activity"/>
    <property type="evidence" value="ECO:0007669"/>
    <property type="project" value="InterPro"/>
</dbReference>
<evidence type="ECO:0000313" key="14">
    <source>
        <dbReference type="Proteomes" id="UP001304895"/>
    </source>
</evidence>
<dbReference type="Pfam" id="PF02801">
    <property type="entry name" value="Ketoacyl-synt_C"/>
    <property type="match status" value="1"/>
</dbReference>
<evidence type="ECO:0000256" key="8">
    <source>
        <dbReference type="ARBA" id="ARBA00023315"/>
    </source>
</evidence>
<reference evidence="13" key="1">
    <citation type="journal article" date="2023" name="Mol. Phylogenet. Evol.">
        <title>Genome-scale phylogeny and comparative genomics of the fungal order Sordariales.</title>
        <authorList>
            <person name="Hensen N."/>
            <person name="Bonometti L."/>
            <person name="Westerberg I."/>
            <person name="Brannstrom I.O."/>
            <person name="Guillou S."/>
            <person name="Cros-Aarteil S."/>
            <person name="Calhoun S."/>
            <person name="Haridas S."/>
            <person name="Kuo A."/>
            <person name="Mondo S."/>
            <person name="Pangilinan J."/>
            <person name="Riley R."/>
            <person name="LaButti K."/>
            <person name="Andreopoulos B."/>
            <person name="Lipzen A."/>
            <person name="Chen C."/>
            <person name="Yan M."/>
            <person name="Daum C."/>
            <person name="Ng V."/>
            <person name="Clum A."/>
            <person name="Steindorff A."/>
            <person name="Ohm R.A."/>
            <person name="Martin F."/>
            <person name="Silar P."/>
            <person name="Natvig D.O."/>
            <person name="Lalanne C."/>
            <person name="Gautier V."/>
            <person name="Ament-Velasquez S.L."/>
            <person name="Kruys A."/>
            <person name="Hutchinson M.I."/>
            <person name="Powell A.J."/>
            <person name="Barry K."/>
            <person name="Miller A.N."/>
            <person name="Grigoriev I.V."/>
            <person name="Debuchy R."/>
            <person name="Gladieux P."/>
            <person name="Hiltunen Thoren M."/>
            <person name="Johannesson H."/>
        </authorList>
    </citation>
    <scope>NUCLEOTIDE SEQUENCE</scope>
    <source>
        <strain evidence="13">CBS 123565</strain>
    </source>
</reference>
<keyword evidence="3 9" id="KW-0444">Lipid biosynthesis</keyword>
<evidence type="ECO:0000256" key="4">
    <source>
        <dbReference type="ARBA" id="ARBA00022679"/>
    </source>
</evidence>
<dbReference type="InterPro" id="IPR018201">
    <property type="entry name" value="Ketoacyl_synth_AS"/>
</dbReference>
<dbReference type="NCBIfam" id="NF005589">
    <property type="entry name" value="PRK07314.1"/>
    <property type="match status" value="1"/>
</dbReference>
<evidence type="ECO:0000256" key="11">
    <source>
        <dbReference type="RuleBase" id="RU003694"/>
    </source>
</evidence>
<evidence type="ECO:0000256" key="5">
    <source>
        <dbReference type="ARBA" id="ARBA00022832"/>
    </source>
</evidence>
<dbReference type="FunFam" id="3.40.47.10:FF:000015">
    <property type="entry name" value="3-oxoacyl-[acyl-carrier-protein] synthase, mitochondrial"/>
    <property type="match status" value="1"/>
</dbReference>
<dbReference type="InterPro" id="IPR017568">
    <property type="entry name" value="3-oxoacyl-ACP_synth-2"/>
</dbReference>
<dbReference type="CDD" id="cd00834">
    <property type="entry name" value="KAS_I_II"/>
    <property type="match status" value="1"/>
</dbReference>
<dbReference type="InterPro" id="IPR014030">
    <property type="entry name" value="Ketoacyl_synth_N"/>
</dbReference>
<dbReference type="GO" id="GO:0005739">
    <property type="term" value="C:mitochondrion"/>
    <property type="evidence" value="ECO:0007669"/>
    <property type="project" value="TreeGrafter"/>
</dbReference>
<evidence type="ECO:0000256" key="1">
    <source>
        <dbReference type="ARBA" id="ARBA00005194"/>
    </source>
</evidence>
<dbReference type="SUPFAM" id="SSF53901">
    <property type="entry name" value="Thiolase-like"/>
    <property type="match status" value="2"/>
</dbReference>
<evidence type="ECO:0000256" key="9">
    <source>
        <dbReference type="PIRNR" id="PIRNR000447"/>
    </source>
</evidence>
<evidence type="ECO:0000256" key="10">
    <source>
        <dbReference type="PIRSR" id="PIRSR000447-1"/>
    </source>
</evidence>
<evidence type="ECO:0000259" key="12">
    <source>
        <dbReference type="PROSITE" id="PS52004"/>
    </source>
</evidence>
<evidence type="ECO:0000313" key="13">
    <source>
        <dbReference type="EMBL" id="KAK4137777.1"/>
    </source>
</evidence>
<comment type="caution">
    <text evidence="13">The sequence shown here is derived from an EMBL/GenBank/DDBJ whole genome shotgun (WGS) entry which is preliminary data.</text>
</comment>
<evidence type="ECO:0000256" key="7">
    <source>
        <dbReference type="ARBA" id="ARBA00023160"/>
    </source>
</evidence>
<dbReference type="NCBIfam" id="TIGR03150">
    <property type="entry name" value="fabF"/>
    <property type="match status" value="1"/>
</dbReference>
<keyword evidence="7 9" id="KW-0275">Fatty acid biosynthesis</keyword>
<dbReference type="Gene3D" id="3.40.47.10">
    <property type="match status" value="2"/>
</dbReference>
<evidence type="ECO:0000256" key="2">
    <source>
        <dbReference type="ARBA" id="ARBA00008467"/>
    </source>
</evidence>
<keyword evidence="5" id="KW-0276">Fatty acid metabolism</keyword>
<keyword evidence="4 9" id="KW-0808">Transferase</keyword>
<gene>
    <name evidence="13" type="ORF">BT67DRAFT_439011</name>
</gene>
<dbReference type="InterPro" id="IPR020841">
    <property type="entry name" value="PKS_Beta-ketoAc_synthase_dom"/>
</dbReference>
<dbReference type="InterPro" id="IPR016039">
    <property type="entry name" value="Thiolase-like"/>
</dbReference>
<keyword evidence="6" id="KW-0443">Lipid metabolism</keyword>
<dbReference type="SMART" id="SM00825">
    <property type="entry name" value="PKS_KS"/>
    <property type="match status" value="1"/>
</dbReference>
<feature type="domain" description="Ketosynthase family 3 (KS3)" evidence="12">
    <location>
        <begin position="1"/>
        <end position="445"/>
    </location>
</feature>
<proteinExistence type="inferred from homology"/>
<sequence length="447" mass="46626">MRRVVVTGLGAITPLGVGVRPTWRRLLASESGLVSVARRGQNAAEQAQWRELTSTVAGIVPTALPTPSSSSSSSSSSLGEDALWRASDWLEPADQRRMSLFAQYAVAAAEMALRDAGWQPTGHDARDMTGVCLGSGIGNLDDVYATSVAYERDGYRKVSPLFVPKILINMAAGHIAMRYGFRGPNHSATTACTTGAHSVGDASRFIAFGDADVMVAGGAESCIHPLTFAGFGRSRSLSTVYNHDPPASCRPFDAGRAGFVVAEGAAVMVLEELEHAKRRGANILAELKGYGCSGDAYHMTAPREDGSGALSAMKRALRNAGVKPAEVDYINAHATGTLVGDAAETAAIRSLMMGDDGVADESKVTVSSTKGALGHLLGAAGAIEAVFAVLAITENAVPPTLNLQTPNVGAPFNYVPLHAQEKKVKVAMSNSFGFGGTNASLVFSELE</sequence>
<dbReference type="PIRSF" id="PIRSF000447">
    <property type="entry name" value="KAS_II"/>
    <property type="match status" value="1"/>
</dbReference>
<dbReference type="PROSITE" id="PS52004">
    <property type="entry name" value="KS3_2"/>
    <property type="match status" value="1"/>
</dbReference>
<dbReference type="PROSITE" id="PS00606">
    <property type="entry name" value="KS3_1"/>
    <property type="match status" value="1"/>
</dbReference>
<dbReference type="InterPro" id="IPR000794">
    <property type="entry name" value="Beta-ketoacyl_synthase"/>
</dbReference>
<dbReference type="InterPro" id="IPR014031">
    <property type="entry name" value="Ketoacyl_synth_C"/>
</dbReference>
<accession>A0AAN6URC2</accession>
<evidence type="ECO:0000256" key="6">
    <source>
        <dbReference type="ARBA" id="ARBA00023098"/>
    </source>
</evidence>
<dbReference type="EMBL" id="MU853402">
    <property type="protein sequence ID" value="KAK4137777.1"/>
    <property type="molecule type" value="Genomic_DNA"/>
</dbReference>
<feature type="active site" description="For beta-ketoacyl synthase activity" evidence="10">
    <location>
        <position position="192"/>
    </location>
</feature>
<dbReference type="FunFam" id="3.40.47.10:FF:000024">
    <property type="entry name" value="3-oxoacyl-[acyl-carrier-protein] synthase, mitochondrial"/>
    <property type="match status" value="1"/>
</dbReference>
<dbReference type="Proteomes" id="UP001304895">
    <property type="component" value="Unassembled WGS sequence"/>
</dbReference>
<dbReference type="Pfam" id="PF00109">
    <property type="entry name" value="ketoacyl-synt"/>
    <property type="match status" value="1"/>
</dbReference>
<keyword evidence="14" id="KW-1185">Reference proteome</keyword>
<dbReference type="PANTHER" id="PTHR11712">
    <property type="entry name" value="POLYKETIDE SYNTHASE-RELATED"/>
    <property type="match status" value="1"/>
</dbReference>
<dbReference type="GO" id="GO:0006633">
    <property type="term" value="P:fatty acid biosynthetic process"/>
    <property type="evidence" value="ECO:0007669"/>
    <property type="project" value="UniProtKB-KW"/>
</dbReference>
<name>A0AAN6URC2_9PEZI</name>
<dbReference type="PANTHER" id="PTHR11712:SF336">
    <property type="entry name" value="3-OXOACYL-[ACYL-CARRIER-PROTEIN] SYNTHASE, MITOCHONDRIAL"/>
    <property type="match status" value="1"/>
</dbReference>
<dbReference type="AlphaFoldDB" id="A0AAN6URC2"/>
<comment type="pathway">
    <text evidence="1">Lipid metabolism; fatty acid biosynthesis.</text>
</comment>
<evidence type="ECO:0000256" key="3">
    <source>
        <dbReference type="ARBA" id="ARBA00022516"/>
    </source>
</evidence>
<reference evidence="13" key="2">
    <citation type="submission" date="2023-05" db="EMBL/GenBank/DDBJ databases">
        <authorList>
            <consortium name="Lawrence Berkeley National Laboratory"/>
            <person name="Steindorff A."/>
            <person name="Hensen N."/>
            <person name="Bonometti L."/>
            <person name="Westerberg I."/>
            <person name="Brannstrom I.O."/>
            <person name="Guillou S."/>
            <person name="Cros-Aarteil S."/>
            <person name="Calhoun S."/>
            <person name="Haridas S."/>
            <person name="Kuo A."/>
            <person name="Mondo S."/>
            <person name="Pangilinan J."/>
            <person name="Riley R."/>
            <person name="Labutti K."/>
            <person name="Andreopoulos B."/>
            <person name="Lipzen A."/>
            <person name="Chen C."/>
            <person name="Yanf M."/>
            <person name="Daum C."/>
            <person name="Ng V."/>
            <person name="Clum A."/>
            <person name="Ohm R."/>
            <person name="Martin F."/>
            <person name="Silar P."/>
            <person name="Natvig D."/>
            <person name="Lalanne C."/>
            <person name="Gautier V."/>
            <person name="Ament-Velasquez S.L."/>
            <person name="Kruys A."/>
            <person name="Hutchinson M.I."/>
            <person name="Powell A.J."/>
            <person name="Barry K."/>
            <person name="Miller A.N."/>
            <person name="Grigoriev I.V."/>
            <person name="Debuchy R."/>
            <person name="Gladieux P."/>
            <person name="Thoren M.H."/>
            <person name="Johannesson H."/>
        </authorList>
    </citation>
    <scope>NUCLEOTIDE SEQUENCE</scope>
    <source>
        <strain evidence="13">CBS 123565</strain>
    </source>
</reference>
<comment type="similarity">
    <text evidence="2 9 11">Belongs to the thiolase-like superfamily. Beta-ketoacyl-ACP synthases family.</text>
</comment>
<organism evidence="13 14">
    <name type="scientific">Trichocladium antarcticum</name>
    <dbReference type="NCBI Taxonomy" id="1450529"/>
    <lineage>
        <taxon>Eukaryota</taxon>
        <taxon>Fungi</taxon>
        <taxon>Dikarya</taxon>
        <taxon>Ascomycota</taxon>
        <taxon>Pezizomycotina</taxon>
        <taxon>Sordariomycetes</taxon>
        <taxon>Sordariomycetidae</taxon>
        <taxon>Sordariales</taxon>
        <taxon>Chaetomiaceae</taxon>
        <taxon>Trichocladium</taxon>
    </lineage>
</organism>
<keyword evidence="8" id="KW-0012">Acyltransferase</keyword>
<protein>
    <recommendedName>
        <fullName evidence="9">3-oxoacyl-[acyl-carrier-protein] synthase</fullName>
    </recommendedName>
</protein>